<keyword evidence="3" id="KW-1185">Reference proteome</keyword>
<evidence type="ECO:0000313" key="2">
    <source>
        <dbReference type="EMBL" id="MBW4331320.1"/>
    </source>
</evidence>
<comment type="caution">
    <text evidence="2">The sequence shown here is derived from an EMBL/GenBank/DDBJ whole genome shotgun (WGS) entry which is preliminary data.</text>
</comment>
<feature type="signal peptide" evidence="1">
    <location>
        <begin position="1"/>
        <end position="19"/>
    </location>
</feature>
<protein>
    <submittedName>
        <fullName evidence="2">Aspartyl protease family protein</fullName>
    </submittedName>
</protein>
<proteinExistence type="predicted"/>
<name>A0ABS6XPG5_9SPHN</name>
<sequence length="391" mass="40734">MRMILGIALAIMAAMPAAATDSPRVHLTDDTDARWVDFTLTPGNQIRIAMRINGQSAYAVIDTGVSVSVVSTGFAHRAGLKIAATSNADAIGGAITIGWAATRDISLGGLNRRGGRIAVAALSQSATGGDVPIDALIGADMLSCCALDIDYDARRLRLLPSGRLPFRGDSAPLALSQESGVYLSELTLGGRRVRPVMIDTGDGAAVTVTRAAWDAGALAGRPLTSAVAFGLGGTIEMKLAIVPQLRIASLNARNVEVRIEEHSGFSAQTGVAGRIGSGLLQRYRVLLDPRAGHIVFRAGAHVDEAPVRSTSGLLVGLDRDRLRVLHVMANSPAAKAGWRDGDTICRVDGMPVAAGASGNVDTNWAAGPPGEVVKLGMCDGSRRLLTLARFY</sequence>
<organism evidence="2 3">
    <name type="scientific">Stakelama flava</name>
    <dbReference type="NCBI Taxonomy" id="2860338"/>
    <lineage>
        <taxon>Bacteria</taxon>
        <taxon>Pseudomonadati</taxon>
        <taxon>Pseudomonadota</taxon>
        <taxon>Alphaproteobacteria</taxon>
        <taxon>Sphingomonadales</taxon>
        <taxon>Sphingomonadaceae</taxon>
        <taxon>Stakelama</taxon>
    </lineage>
</organism>
<keyword evidence="2" id="KW-0645">Protease</keyword>
<evidence type="ECO:0000313" key="3">
    <source>
        <dbReference type="Proteomes" id="UP001197214"/>
    </source>
</evidence>
<dbReference type="GO" id="GO:0006508">
    <property type="term" value="P:proteolysis"/>
    <property type="evidence" value="ECO:0007669"/>
    <property type="project" value="UniProtKB-KW"/>
</dbReference>
<dbReference type="Pfam" id="PF13650">
    <property type="entry name" value="Asp_protease_2"/>
    <property type="match status" value="1"/>
</dbReference>
<dbReference type="Proteomes" id="UP001197214">
    <property type="component" value="Unassembled WGS sequence"/>
</dbReference>
<gene>
    <name evidence="2" type="ORF">KY084_10595</name>
</gene>
<dbReference type="GO" id="GO:0008233">
    <property type="term" value="F:peptidase activity"/>
    <property type="evidence" value="ECO:0007669"/>
    <property type="project" value="UniProtKB-KW"/>
</dbReference>
<keyword evidence="1" id="KW-0732">Signal</keyword>
<accession>A0ABS6XPG5</accession>
<keyword evidence="2" id="KW-0378">Hydrolase</keyword>
<reference evidence="2 3" key="1">
    <citation type="submission" date="2021-07" db="EMBL/GenBank/DDBJ databases">
        <title>Stakelama flava sp. nov., a novel endophytic bacterium isolated from branch of Kandelia candel.</title>
        <authorList>
            <person name="Tuo L."/>
        </authorList>
    </citation>
    <scope>NUCLEOTIDE SEQUENCE [LARGE SCALE GENOMIC DNA]</scope>
    <source>
        <strain evidence="2 3">CBK3Z-3</strain>
    </source>
</reference>
<dbReference type="EMBL" id="JAHWZX010000009">
    <property type="protein sequence ID" value="MBW4331320.1"/>
    <property type="molecule type" value="Genomic_DNA"/>
</dbReference>
<evidence type="ECO:0000256" key="1">
    <source>
        <dbReference type="SAM" id="SignalP"/>
    </source>
</evidence>
<feature type="chain" id="PRO_5046504321" evidence="1">
    <location>
        <begin position="20"/>
        <end position="391"/>
    </location>
</feature>